<feature type="compositionally biased region" description="Pro residues" evidence="1">
    <location>
        <begin position="342"/>
        <end position="352"/>
    </location>
</feature>
<feature type="compositionally biased region" description="Low complexity" evidence="1">
    <location>
        <begin position="296"/>
        <end position="324"/>
    </location>
</feature>
<feature type="compositionally biased region" description="Low complexity" evidence="1">
    <location>
        <begin position="186"/>
        <end position="195"/>
    </location>
</feature>
<evidence type="ECO:0000313" key="4">
    <source>
        <dbReference type="Proteomes" id="UP001499841"/>
    </source>
</evidence>
<proteinExistence type="predicted"/>
<feature type="compositionally biased region" description="Low complexity" evidence="1">
    <location>
        <begin position="215"/>
        <end position="228"/>
    </location>
</feature>
<feature type="compositionally biased region" description="Low complexity" evidence="1">
    <location>
        <begin position="161"/>
        <end position="179"/>
    </location>
</feature>
<feature type="compositionally biased region" description="Polar residues" evidence="1">
    <location>
        <begin position="1"/>
        <end position="10"/>
    </location>
</feature>
<dbReference type="Proteomes" id="UP001499841">
    <property type="component" value="Unassembled WGS sequence"/>
</dbReference>
<gene>
    <name evidence="3" type="ORF">GCM10022262_18310</name>
</gene>
<feature type="compositionally biased region" description="Basic and acidic residues" evidence="1">
    <location>
        <begin position="370"/>
        <end position="381"/>
    </location>
</feature>
<keyword evidence="4" id="KW-1185">Reference proteome</keyword>
<name>A0ABP8EU91_9MICO</name>
<dbReference type="EMBL" id="BAABBA010000007">
    <property type="protein sequence ID" value="GAA4287472.1"/>
    <property type="molecule type" value="Genomic_DNA"/>
</dbReference>
<keyword evidence="2" id="KW-0472">Membrane</keyword>
<feature type="compositionally biased region" description="Basic and acidic residues" evidence="1">
    <location>
        <begin position="438"/>
        <end position="455"/>
    </location>
</feature>
<feature type="transmembrane region" description="Helical" evidence="2">
    <location>
        <begin position="491"/>
        <end position="510"/>
    </location>
</feature>
<feature type="compositionally biased region" description="Low complexity" evidence="1">
    <location>
        <begin position="353"/>
        <end position="369"/>
    </location>
</feature>
<feature type="region of interest" description="Disordered" evidence="1">
    <location>
        <begin position="1"/>
        <end position="41"/>
    </location>
</feature>
<protein>
    <submittedName>
        <fullName evidence="3">Uncharacterized protein</fullName>
    </submittedName>
</protein>
<evidence type="ECO:0000256" key="2">
    <source>
        <dbReference type="SAM" id="Phobius"/>
    </source>
</evidence>
<organism evidence="3 4">
    <name type="scientific">Georgenia daeguensis</name>
    <dbReference type="NCBI Taxonomy" id="908355"/>
    <lineage>
        <taxon>Bacteria</taxon>
        <taxon>Bacillati</taxon>
        <taxon>Actinomycetota</taxon>
        <taxon>Actinomycetes</taxon>
        <taxon>Micrococcales</taxon>
        <taxon>Bogoriellaceae</taxon>
        <taxon>Georgenia</taxon>
    </lineage>
</organism>
<feature type="compositionally biased region" description="Low complexity" evidence="1">
    <location>
        <begin position="84"/>
        <end position="96"/>
    </location>
</feature>
<comment type="caution">
    <text evidence="3">The sequence shown here is derived from an EMBL/GenBank/DDBJ whole genome shotgun (WGS) entry which is preliminary data.</text>
</comment>
<accession>A0ABP8EU91</accession>
<feature type="compositionally biased region" description="Low complexity" evidence="1">
    <location>
        <begin position="382"/>
        <end position="405"/>
    </location>
</feature>
<sequence length="536" mass="54286">MNQQEPSTETGGLGERRRRREAERAARLAAERAGQARPLTRRELRIRQLEEQARLEAIATGELPLVDDDGRPLPPEAALARSVAATGTTTDGAAGAERSDAPVPQASTAHSSVRQPRTAQPPAPSAQPPAPSARDRVADAAPTPAEDRGQIPAAPAPAPAPDRAAAPAPASARAEVPARVTQADQPAAPAAPLSRRSLRDRVRSDVAVPEDGPTERTATARRPVVRAPHTAKGIRTLDATGTLTGVQPVAAGSAQPSRPGPVADEPPVTTDPAGWESAVGLPAVTDDGTLVIDAVPSGAPDTATPASAPSAPTTGAPASGAPASRVPTSGREAAGRTTAAPAPAPAPAPADAPAPATAAPAAPGPAFTPVRREPTEAERARSAASPSRFPSAASGPEAVAAAALDEGPDEEDYDDEARPQWASLAEFSAASSQSPDESSERAGHEPARRSVRERMAGPVSGPGADGVEDLEDDGHDEDADTRNPAASLVKIVALVLVAIVIGLLIGLLAFNQEADGASMRIQSLAQVTSVLLGPTP</sequence>
<feature type="compositionally biased region" description="Pro residues" evidence="1">
    <location>
        <begin position="119"/>
        <end position="131"/>
    </location>
</feature>
<evidence type="ECO:0000313" key="3">
    <source>
        <dbReference type="EMBL" id="GAA4287472.1"/>
    </source>
</evidence>
<evidence type="ECO:0000256" key="1">
    <source>
        <dbReference type="SAM" id="MobiDB-lite"/>
    </source>
</evidence>
<keyword evidence="2" id="KW-1133">Transmembrane helix</keyword>
<feature type="compositionally biased region" description="Acidic residues" evidence="1">
    <location>
        <begin position="466"/>
        <end position="479"/>
    </location>
</feature>
<reference evidence="4" key="1">
    <citation type="journal article" date="2019" name="Int. J. Syst. Evol. Microbiol.">
        <title>The Global Catalogue of Microorganisms (GCM) 10K type strain sequencing project: providing services to taxonomists for standard genome sequencing and annotation.</title>
        <authorList>
            <consortium name="The Broad Institute Genomics Platform"/>
            <consortium name="The Broad Institute Genome Sequencing Center for Infectious Disease"/>
            <person name="Wu L."/>
            <person name="Ma J."/>
        </authorList>
    </citation>
    <scope>NUCLEOTIDE SEQUENCE [LARGE SCALE GENOMIC DNA]</scope>
    <source>
        <strain evidence="4">JCM 17459</strain>
    </source>
</reference>
<feature type="compositionally biased region" description="Polar residues" evidence="1">
    <location>
        <begin position="105"/>
        <end position="118"/>
    </location>
</feature>
<feature type="compositionally biased region" description="Acidic residues" evidence="1">
    <location>
        <begin position="406"/>
        <end position="415"/>
    </location>
</feature>
<feature type="compositionally biased region" description="Basic and acidic residues" evidence="1">
    <location>
        <begin position="20"/>
        <end position="30"/>
    </location>
</feature>
<feature type="region of interest" description="Disordered" evidence="1">
    <location>
        <begin position="58"/>
        <end position="481"/>
    </location>
</feature>
<keyword evidence="2" id="KW-0812">Transmembrane</keyword>
<dbReference type="RefSeq" id="WP_345040167.1">
    <property type="nucleotide sequence ID" value="NZ_BAABBA010000007.1"/>
</dbReference>